<dbReference type="Proteomes" id="UP000827721">
    <property type="component" value="Unassembled WGS sequence"/>
</dbReference>
<dbReference type="Pfam" id="PF13947">
    <property type="entry name" value="GUB_WAK_bind"/>
    <property type="match status" value="1"/>
</dbReference>
<feature type="chain" id="PRO_5045199495" description="RING-type domain-containing protein" evidence="19">
    <location>
        <begin position="20"/>
        <end position="373"/>
    </location>
</feature>
<feature type="domain" description="RING-type" evidence="20">
    <location>
        <begin position="316"/>
        <end position="358"/>
    </location>
</feature>
<dbReference type="InterPro" id="IPR013083">
    <property type="entry name" value="Znf_RING/FYVE/PHD"/>
</dbReference>
<keyword evidence="7 19" id="KW-0732">Signal</keyword>
<dbReference type="CDD" id="cd16461">
    <property type="entry name" value="RING-H2_EL5-like"/>
    <property type="match status" value="1"/>
</dbReference>
<evidence type="ECO:0000256" key="10">
    <source>
        <dbReference type="ARBA" id="ARBA00022833"/>
    </source>
</evidence>
<evidence type="ECO:0000313" key="22">
    <source>
        <dbReference type="Proteomes" id="UP000827721"/>
    </source>
</evidence>
<evidence type="ECO:0000256" key="9">
    <source>
        <dbReference type="ARBA" id="ARBA00022786"/>
    </source>
</evidence>
<comment type="catalytic activity">
    <reaction evidence="15">
        <text>L-threonyl-[protein] + ATP = O-phospho-L-threonyl-[protein] + ADP + H(+)</text>
        <dbReference type="Rhea" id="RHEA:46608"/>
        <dbReference type="Rhea" id="RHEA-COMP:11060"/>
        <dbReference type="Rhea" id="RHEA-COMP:11605"/>
        <dbReference type="ChEBI" id="CHEBI:15378"/>
        <dbReference type="ChEBI" id="CHEBI:30013"/>
        <dbReference type="ChEBI" id="CHEBI:30616"/>
        <dbReference type="ChEBI" id="CHEBI:61977"/>
        <dbReference type="ChEBI" id="CHEBI:456216"/>
        <dbReference type="EC" id="2.7.11.1"/>
    </reaction>
</comment>
<dbReference type="PANTHER" id="PTHR46279:SF2">
    <property type="entry name" value="RING-H2 FINGER PROTEIN ATL21A-RELATED"/>
    <property type="match status" value="1"/>
</dbReference>
<feature type="signal peptide" evidence="19">
    <location>
        <begin position="1"/>
        <end position="19"/>
    </location>
</feature>
<dbReference type="InterPro" id="IPR046948">
    <property type="entry name" value="ATL20-22-like"/>
</dbReference>
<keyword evidence="11 18" id="KW-1133">Transmembrane helix</keyword>
<name>A0ABQ8GYZ9_9ROSI</name>
<dbReference type="Pfam" id="PF13639">
    <property type="entry name" value="zf-RING_2"/>
    <property type="match status" value="1"/>
</dbReference>
<keyword evidence="10" id="KW-0862">Zinc</keyword>
<gene>
    <name evidence="21" type="ORF">JRO89_XSUnG0090700</name>
</gene>
<dbReference type="InterPro" id="IPR032872">
    <property type="entry name" value="WAK_assoc_C"/>
</dbReference>
<evidence type="ECO:0000256" key="11">
    <source>
        <dbReference type="ARBA" id="ARBA00022989"/>
    </source>
</evidence>
<evidence type="ECO:0000313" key="21">
    <source>
        <dbReference type="EMBL" id="KAH7522878.1"/>
    </source>
</evidence>
<proteinExistence type="inferred from homology"/>
<sequence length="373" mass="41351">MNILEEVFFLFFLFPLVYAENCKTSFCGGGDIPIRFPFQLGGKQSENCRYPPGFRLDCSSQGKTGLQLPHSGEFLVRDINYLSQQISLYDPDNCLPRRLQSLDLSGSPFVVPFYHNYTFLSCPAQLTKSRFTAIDCLSNSTTSVLATTSMTLVDSMTPSCQIISTLSVPVSWPVQFDEGFSNDLSNDLQLTWYAPYCIDCESRGGNCGFKSSNSQEIGCSYNSKSGRSDYNLQIFRILCLSIAIPALACAGGIGFCACFVDSRQRSFTRQRNTIPVAMTPQPIIVMMGLDESTIESFQKVVLGESKRLPGPNNSTCAICLSDYCSKEIIRCIPECKHCFHVDCIDEWLRMNTSCPLCRNSSAPSPAHTSSHNT</sequence>
<dbReference type="InterPro" id="IPR001841">
    <property type="entry name" value="Znf_RING"/>
</dbReference>
<accession>A0ABQ8GYZ9</accession>
<evidence type="ECO:0000256" key="17">
    <source>
        <dbReference type="PROSITE-ProRule" id="PRU00175"/>
    </source>
</evidence>
<keyword evidence="12 18" id="KW-0472">Membrane</keyword>
<comment type="pathway">
    <text evidence="3">Protein modification; protein ubiquitination.</text>
</comment>
<comment type="caution">
    <text evidence="21">The sequence shown here is derived from an EMBL/GenBank/DDBJ whole genome shotgun (WGS) entry which is preliminary data.</text>
</comment>
<evidence type="ECO:0000256" key="13">
    <source>
        <dbReference type="ARBA" id="ARBA00023180"/>
    </source>
</evidence>
<evidence type="ECO:0000256" key="3">
    <source>
        <dbReference type="ARBA" id="ARBA00004906"/>
    </source>
</evidence>
<dbReference type="InterPro" id="IPR025287">
    <property type="entry name" value="WAK_GUB"/>
</dbReference>
<comment type="catalytic activity">
    <reaction evidence="16">
        <text>L-seryl-[protein] + ATP = O-phospho-L-seryl-[protein] + ADP + H(+)</text>
        <dbReference type="Rhea" id="RHEA:17989"/>
        <dbReference type="Rhea" id="RHEA-COMP:9863"/>
        <dbReference type="Rhea" id="RHEA-COMP:11604"/>
        <dbReference type="ChEBI" id="CHEBI:15378"/>
        <dbReference type="ChEBI" id="CHEBI:29999"/>
        <dbReference type="ChEBI" id="CHEBI:30616"/>
        <dbReference type="ChEBI" id="CHEBI:83421"/>
        <dbReference type="ChEBI" id="CHEBI:456216"/>
        <dbReference type="EC" id="2.7.11.1"/>
    </reaction>
</comment>
<comment type="catalytic activity">
    <reaction evidence="1">
        <text>S-ubiquitinyl-[E2 ubiquitin-conjugating enzyme]-L-cysteine + [acceptor protein]-L-lysine = [E2 ubiquitin-conjugating enzyme]-L-cysteine + N(6)-ubiquitinyl-[acceptor protein]-L-lysine.</text>
        <dbReference type="EC" id="2.3.2.27"/>
    </reaction>
</comment>
<evidence type="ECO:0000256" key="7">
    <source>
        <dbReference type="ARBA" id="ARBA00022729"/>
    </source>
</evidence>
<keyword evidence="5 18" id="KW-0812">Transmembrane</keyword>
<evidence type="ECO:0000256" key="8">
    <source>
        <dbReference type="ARBA" id="ARBA00022771"/>
    </source>
</evidence>
<evidence type="ECO:0000256" key="4">
    <source>
        <dbReference type="ARBA" id="ARBA00022679"/>
    </source>
</evidence>
<evidence type="ECO:0000256" key="19">
    <source>
        <dbReference type="SAM" id="SignalP"/>
    </source>
</evidence>
<keyword evidence="6" id="KW-0479">Metal-binding</keyword>
<dbReference type="SMART" id="SM00184">
    <property type="entry name" value="RING"/>
    <property type="match status" value="1"/>
</dbReference>
<keyword evidence="8 17" id="KW-0863">Zinc-finger</keyword>
<comment type="similarity">
    <text evidence="14">Belongs to the RING-type zinc finger family. ATL subfamily.</text>
</comment>
<keyword evidence="9" id="KW-0833">Ubl conjugation pathway</keyword>
<evidence type="ECO:0000256" key="1">
    <source>
        <dbReference type="ARBA" id="ARBA00000900"/>
    </source>
</evidence>
<evidence type="ECO:0000256" key="12">
    <source>
        <dbReference type="ARBA" id="ARBA00023136"/>
    </source>
</evidence>
<dbReference type="SUPFAM" id="SSF57850">
    <property type="entry name" value="RING/U-box"/>
    <property type="match status" value="1"/>
</dbReference>
<reference evidence="21 22" key="1">
    <citation type="submission" date="2021-02" db="EMBL/GenBank/DDBJ databases">
        <title>Plant Genome Project.</title>
        <authorList>
            <person name="Zhang R.-G."/>
        </authorList>
    </citation>
    <scope>NUCLEOTIDE SEQUENCE [LARGE SCALE GENOMIC DNA]</scope>
    <source>
        <tissue evidence="21">Leaves</tissue>
    </source>
</reference>
<dbReference type="PROSITE" id="PS50089">
    <property type="entry name" value="ZF_RING_2"/>
    <property type="match status" value="1"/>
</dbReference>
<protein>
    <recommendedName>
        <fullName evidence="20">RING-type domain-containing protein</fullName>
    </recommendedName>
</protein>
<evidence type="ECO:0000259" key="20">
    <source>
        <dbReference type="PROSITE" id="PS50089"/>
    </source>
</evidence>
<evidence type="ECO:0000256" key="5">
    <source>
        <dbReference type="ARBA" id="ARBA00022692"/>
    </source>
</evidence>
<dbReference type="Pfam" id="PF14380">
    <property type="entry name" value="WAK_assoc"/>
    <property type="match status" value="1"/>
</dbReference>
<evidence type="ECO:0000256" key="18">
    <source>
        <dbReference type="SAM" id="Phobius"/>
    </source>
</evidence>
<evidence type="ECO:0000256" key="15">
    <source>
        <dbReference type="ARBA" id="ARBA00047899"/>
    </source>
</evidence>
<evidence type="ECO:0000256" key="14">
    <source>
        <dbReference type="ARBA" id="ARBA00024209"/>
    </source>
</evidence>
<feature type="transmembrane region" description="Helical" evidence="18">
    <location>
        <begin position="234"/>
        <end position="260"/>
    </location>
</feature>
<dbReference type="PANTHER" id="PTHR46279">
    <property type="entry name" value="RING/U-BOX SUPERFAMILY PROTEIN"/>
    <property type="match status" value="1"/>
</dbReference>
<keyword evidence="22" id="KW-1185">Reference proteome</keyword>
<keyword evidence="4" id="KW-0808">Transferase</keyword>
<dbReference type="EMBL" id="JAFEMO010000192">
    <property type="protein sequence ID" value="KAH7522878.1"/>
    <property type="molecule type" value="Genomic_DNA"/>
</dbReference>
<evidence type="ECO:0000256" key="16">
    <source>
        <dbReference type="ARBA" id="ARBA00048679"/>
    </source>
</evidence>
<comment type="subcellular location">
    <subcellularLocation>
        <location evidence="2">Membrane</location>
        <topology evidence="2">Single-pass membrane protein</topology>
    </subcellularLocation>
</comment>
<evidence type="ECO:0000256" key="2">
    <source>
        <dbReference type="ARBA" id="ARBA00004167"/>
    </source>
</evidence>
<organism evidence="21 22">
    <name type="scientific">Xanthoceras sorbifolium</name>
    <dbReference type="NCBI Taxonomy" id="99658"/>
    <lineage>
        <taxon>Eukaryota</taxon>
        <taxon>Viridiplantae</taxon>
        <taxon>Streptophyta</taxon>
        <taxon>Embryophyta</taxon>
        <taxon>Tracheophyta</taxon>
        <taxon>Spermatophyta</taxon>
        <taxon>Magnoliopsida</taxon>
        <taxon>eudicotyledons</taxon>
        <taxon>Gunneridae</taxon>
        <taxon>Pentapetalae</taxon>
        <taxon>rosids</taxon>
        <taxon>malvids</taxon>
        <taxon>Sapindales</taxon>
        <taxon>Sapindaceae</taxon>
        <taxon>Xanthoceroideae</taxon>
        <taxon>Xanthoceras</taxon>
    </lineage>
</organism>
<keyword evidence="13" id="KW-0325">Glycoprotein</keyword>
<dbReference type="Gene3D" id="3.30.40.10">
    <property type="entry name" value="Zinc/RING finger domain, C3HC4 (zinc finger)"/>
    <property type="match status" value="1"/>
</dbReference>
<evidence type="ECO:0000256" key="6">
    <source>
        <dbReference type="ARBA" id="ARBA00022723"/>
    </source>
</evidence>